<protein>
    <submittedName>
        <fullName evidence="2">Uncharacterized protein</fullName>
    </submittedName>
</protein>
<accession>A0A3Q9INB7</accession>
<reference evidence="2 3" key="1">
    <citation type="submission" date="2018-10" db="EMBL/GenBank/DDBJ databases">
        <title>Butyricimonas faecalis sp. nov., isolated from human faeces and emended description of the genus Butyricimonas.</title>
        <authorList>
            <person name="Le Roy T."/>
            <person name="Van der Smissen P."/>
            <person name="Paquot A."/>
            <person name="Delzenne N."/>
            <person name="Muccioli G."/>
            <person name="Collet J.-F."/>
            <person name="Cani P.D."/>
        </authorList>
    </citation>
    <scope>NUCLEOTIDE SEQUENCE [LARGE SCALE GENOMIC DNA]</scope>
    <source>
        <strain evidence="2 3">H184</strain>
    </source>
</reference>
<dbReference type="EMBL" id="CP032819">
    <property type="protein sequence ID" value="AZS29840.1"/>
    <property type="molecule type" value="Genomic_DNA"/>
</dbReference>
<feature type="transmembrane region" description="Helical" evidence="1">
    <location>
        <begin position="51"/>
        <end position="69"/>
    </location>
</feature>
<gene>
    <name evidence="2" type="ORF">D8S85_09970</name>
</gene>
<dbReference type="RefSeq" id="WP_106480564.1">
    <property type="nucleotide sequence ID" value="NZ_CP032819.1"/>
</dbReference>
<dbReference type="Proteomes" id="UP000270673">
    <property type="component" value="Chromosome"/>
</dbReference>
<organism evidence="2 3">
    <name type="scientific">Butyricimonas faecalis</name>
    <dbReference type="NCBI Taxonomy" id="2093856"/>
    <lineage>
        <taxon>Bacteria</taxon>
        <taxon>Pseudomonadati</taxon>
        <taxon>Bacteroidota</taxon>
        <taxon>Bacteroidia</taxon>
        <taxon>Bacteroidales</taxon>
        <taxon>Odoribacteraceae</taxon>
        <taxon>Butyricimonas</taxon>
    </lineage>
</organism>
<name>A0A3Q9INB7_9BACT</name>
<dbReference type="OrthoDB" id="1121419at2"/>
<sequence length="128" mass="14943">MDNLDEKYKSKNPFTVPDRYFDTLGDRVMDRIKDEEGETRKTSLFQTLNPYLGLAGLFVFVMIVVRLLIPNLADENRTRLKNGEQANLAAQTENENIFDSDFNPSREEIIEYLSQEADPIEFLYAERR</sequence>
<evidence type="ECO:0000313" key="3">
    <source>
        <dbReference type="Proteomes" id="UP000270673"/>
    </source>
</evidence>
<dbReference type="AlphaFoldDB" id="A0A3Q9INB7"/>
<keyword evidence="3" id="KW-1185">Reference proteome</keyword>
<evidence type="ECO:0000256" key="1">
    <source>
        <dbReference type="SAM" id="Phobius"/>
    </source>
</evidence>
<keyword evidence="1" id="KW-0472">Membrane</keyword>
<proteinExistence type="predicted"/>
<dbReference type="KEGG" id="buy:D8S85_09970"/>
<evidence type="ECO:0000313" key="2">
    <source>
        <dbReference type="EMBL" id="AZS29840.1"/>
    </source>
</evidence>
<keyword evidence="1" id="KW-1133">Transmembrane helix</keyword>
<keyword evidence="1" id="KW-0812">Transmembrane</keyword>